<keyword evidence="3 6" id="KW-1133">Transmembrane helix</keyword>
<keyword evidence="9" id="KW-1185">Reference proteome</keyword>
<dbReference type="AlphaFoldDB" id="A0A0D8Y6K9"/>
<evidence type="ECO:0000256" key="1">
    <source>
        <dbReference type="ARBA" id="ARBA00004141"/>
    </source>
</evidence>
<dbReference type="Pfam" id="PF09335">
    <property type="entry name" value="VTT_dom"/>
    <property type="match status" value="1"/>
</dbReference>
<gene>
    <name evidence="8" type="ORF">DICVIV_03640</name>
</gene>
<keyword evidence="4 6" id="KW-0472">Membrane</keyword>
<dbReference type="PANTHER" id="PTHR43220:SF18">
    <property type="entry name" value="TRANSMEMBRANE PROTEIN 41B"/>
    <property type="match status" value="1"/>
</dbReference>
<dbReference type="InterPro" id="IPR032816">
    <property type="entry name" value="VTT_dom"/>
</dbReference>
<feature type="domain" description="VTT" evidence="7">
    <location>
        <begin position="120"/>
        <end position="240"/>
    </location>
</feature>
<evidence type="ECO:0000256" key="4">
    <source>
        <dbReference type="ARBA" id="ARBA00023136"/>
    </source>
</evidence>
<organism evidence="8 9">
    <name type="scientific">Dictyocaulus viviparus</name>
    <name type="common">Bovine lungworm</name>
    <dbReference type="NCBI Taxonomy" id="29172"/>
    <lineage>
        <taxon>Eukaryota</taxon>
        <taxon>Metazoa</taxon>
        <taxon>Ecdysozoa</taxon>
        <taxon>Nematoda</taxon>
        <taxon>Chromadorea</taxon>
        <taxon>Rhabditida</taxon>
        <taxon>Rhabditina</taxon>
        <taxon>Rhabditomorpha</taxon>
        <taxon>Strongyloidea</taxon>
        <taxon>Metastrongylidae</taxon>
        <taxon>Dictyocaulus</taxon>
    </lineage>
</organism>
<protein>
    <submittedName>
        <fullName evidence="8">SNARE-like domain protein</fullName>
    </submittedName>
</protein>
<evidence type="ECO:0000256" key="6">
    <source>
        <dbReference type="SAM" id="Phobius"/>
    </source>
</evidence>
<dbReference type="STRING" id="29172.A0A0D8Y6K9"/>
<comment type="similarity">
    <text evidence="5">Belongs to the TMEM41 family.</text>
</comment>
<feature type="transmembrane region" description="Helical" evidence="6">
    <location>
        <begin position="101"/>
        <end position="126"/>
    </location>
</feature>
<reference evidence="8 9" key="1">
    <citation type="submission" date="2013-11" db="EMBL/GenBank/DDBJ databases">
        <title>Draft genome of the bovine lungworm Dictyocaulus viviparus.</title>
        <authorList>
            <person name="Mitreva M."/>
        </authorList>
    </citation>
    <scope>NUCLEOTIDE SEQUENCE [LARGE SCALE GENOMIC DNA]</scope>
    <source>
        <strain evidence="8 9">HannoverDv2000</strain>
    </source>
</reference>
<name>A0A0D8Y6K9_DICVI</name>
<evidence type="ECO:0000259" key="7">
    <source>
        <dbReference type="Pfam" id="PF09335"/>
    </source>
</evidence>
<feature type="transmembrane region" description="Helical" evidence="6">
    <location>
        <begin position="132"/>
        <end position="161"/>
    </location>
</feature>
<feature type="transmembrane region" description="Helical" evidence="6">
    <location>
        <begin position="188"/>
        <end position="205"/>
    </location>
</feature>
<keyword evidence="2 6" id="KW-0812">Transmembrane</keyword>
<dbReference type="InterPro" id="IPR045014">
    <property type="entry name" value="TM41A/B"/>
</dbReference>
<dbReference type="PANTHER" id="PTHR43220">
    <property type="match status" value="1"/>
</dbReference>
<comment type="subcellular location">
    <subcellularLocation>
        <location evidence="1">Membrane</location>
        <topology evidence="1">Multi-pass membrane protein</topology>
    </subcellularLocation>
</comment>
<accession>A0A0D8Y6K9</accession>
<dbReference type="GO" id="GO:0005789">
    <property type="term" value="C:endoplasmic reticulum membrane"/>
    <property type="evidence" value="ECO:0007669"/>
    <property type="project" value="TreeGrafter"/>
</dbReference>
<dbReference type="EMBL" id="KN716212">
    <property type="protein sequence ID" value="KJH50201.1"/>
    <property type="molecule type" value="Genomic_DNA"/>
</dbReference>
<feature type="transmembrane region" description="Helical" evidence="6">
    <location>
        <begin position="45"/>
        <end position="66"/>
    </location>
</feature>
<evidence type="ECO:0000256" key="2">
    <source>
        <dbReference type="ARBA" id="ARBA00022692"/>
    </source>
</evidence>
<sequence>MKHQMRTTLILVLYSTDGIPRLNVYYLHDVFRRPGSMLVTDRNRIFVLCGICIAYVFLLTLIYSNFPELEKEHWKDFKYPTNLEEAKKLGRVLLHYRDRHIFTIFFGVAVVYIMLQSFAIPGSIFLTILSGYLFNFFIAILLVCTCSAIGASICYIFSYLFGRDFVVRKFPERVRQWQADIARNQANLLSYIIFLRVTPFLPNWFINIASPVLDVPFFHFFIGTFIGVAPPSFLYIQAGSTLEQMVNTDMAWNSNSLLFLTLSALLSLVPVFWKRFKVKQL</sequence>
<feature type="transmembrane region" description="Helical" evidence="6">
    <location>
        <begin position="257"/>
        <end position="273"/>
    </location>
</feature>
<evidence type="ECO:0000256" key="3">
    <source>
        <dbReference type="ARBA" id="ARBA00022989"/>
    </source>
</evidence>
<evidence type="ECO:0000256" key="5">
    <source>
        <dbReference type="ARBA" id="ARBA00025797"/>
    </source>
</evidence>
<reference evidence="9" key="2">
    <citation type="journal article" date="2016" name="Sci. Rep.">
        <title>Dictyocaulus viviparus genome, variome and transcriptome elucidate lungworm biology and support future intervention.</title>
        <authorList>
            <person name="McNulty S.N."/>
            <person name="Strube C."/>
            <person name="Rosa B.A."/>
            <person name="Martin J.C."/>
            <person name="Tyagi R."/>
            <person name="Choi Y.J."/>
            <person name="Wang Q."/>
            <person name="Hallsworth Pepin K."/>
            <person name="Zhang X."/>
            <person name="Ozersky P."/>
            <person name="Wilson R.K."/>
            <person name="Sternberg P.W."/>
            <person name="Gasser R.B."/>
            <person name="Mitreva M."/>
        </authorList>
    </citation>
    <scope>NUCLEOTIDE SEQUENCE [LARGE SCALE GENOMIC DNA]</scope>
    <source>
        <strain evidence="9">HannoverDv2000</strain>
    </source>
</reference>
<proteinExistence type="inferred from homology"/>
<dbReference type="GO" id="GO:0000045">
    <property type="term" value="P:autophagosome assembly"/>
    <property type="evidence" value="ECO:0007669"/>
    <property type="project" value="TreeGrafter"/>
</dbReference>
<feature type="transmembrane region" description="Helical" evidence="6">
    <location>
        <begin position="217"/>
        <end position="236"/>
    </location>
</feature>
<dbReference type="Proteomes" id="UP000053766">
    <property type="component" value="Unassembled WGS sequence"/>
</dbReference>
<evidence type="ECO:0000313" key="8">
    <source>
        <dbReference type="EMBL" id="KJH50201.1"/>
    </source>
</evidence>
<evidence type="ECO:0000313" key="9">
    <source>
        <dbReference type="Proteomes" id="UP000053766"/>
    </source>
</evidence>
<dbReference type="OrthoDB" id="3364966at2759"/>